<name>A0A1G7M364_9FIRM</name>
<evidence type="ECO:0000313" key="5">
    <source>
        <dbReference type="Proteomes" id="UP000243333"/>
    </source>
</evidence>
<dbReference type="EMBL" id="FNBU01000015">
    <property type="protein sequence ID" value="SDF56242.1"/>
    <property type="molecule type" value="Genomic_DNA"/>
</dbReference>
<sequence>MLSAYSSAVILLEVAQLAEKPRVIQEYVPGKQVTLAHLIANPRKELCEKLGLPLSGALGIITITPCEAAIIAADIATKTAAVQVGFLDRFTGSLVVCGAVSAVEAALVQVNDMLAKGLGFTAARLTRS</sequence>
<evidence type="ECO:0000259" key="3">
    <source>
        <dbReference type="PROSITE" id="PS51931"/>
    </source>
</evidence>
<feature type="domain" description="BMC circularly permuted" evidence="3">
    <location>
        <begin position="22"/>
        <end position="120"/>
    </location>
</feature>
<dbReference type="InterPro" id="IPR009307">
    <property type="entry name" value="EutS/PduU/CutR"/>
</dbReference>
<keyword evidence="2" id="KW-1283">Bacterial microcompartment</keyword>
<dbReference type="Gene3D" id="3.30.70.1710">
    <property type="match status" value="1"/>
</dbReference>
<dbReference type="OrthoDB" id="9794459at2"/>
<protein>
    <submittedName>
        <fullName evidence="4">Ethanolamine utilization protein EutS</fullName>
    </submittedName>
</protein>
<proteinExistence type="predicted"/>
<accession>A0A1G7M364</accession>
<dbReference type="Proteomes" id="UP000243333">
    <property type="component" value="Unassembled WGS sequence"/>
</dbReference>
<dbReference type="Pfam" id="PF00936">
    <property type="entry name" value="BMC"/>
    <property type="match status" value="1"/>
</dbReference>
<dbReference type="PANTHER" id="PTHR40449:SF2">
    <property type="entry name" value="BACTERIAL MICROCOMPARTMENT SHELL PROTEIN EUTS"/>
    <property type="match status" value="1"/>
</dbReference>
<evidence type="ECO:0000256" key="1">
    <source>
        <dbReference type="ARBA" id="ARBA00024322"/>
    </source>
</evidence>
<reference evidence="5" key="1">
    <citation type="submission" date="2016-10" db="EMBL/GenBank/DDBJ databases">
        <authorList>
            <person name="Varghese N."/>
            <person name="Submissions S."/>
        </authorList>
    </citation>
    <scope>NUCLEOTIDE SEQUENCE [LARGE SCALE GENOMIC DNA]</scope>
    <source>
        <strain evidence="5">DSM 23256</strain>
    </source>
</reference>
<dbReference type="InterPro" id="IPR037233">
    <property type="entry name" value="CcmK-like_sf"/>
</dbReference>
<dbReference type="InterPro" id="IPR000249">
    <property type="entry name" value="BMC_dom"/>
</dbReference>
<dbReference type="PROSITE" id="PS51931">
    <property type="entry name" value="BMC_CP"/>
    <property type="match status" value="1"/>
</dbReference>
<dbReference type="InterPro" id="IPR044870">
    <property type="entry name" value="BMC_CP"/>
</dbReference>
<dbReference type="GO" id="GO:0031469">
    <property type="term" value="C:bacterial microcompartment"/>
    <property type="evidence" value="ECO:0007669"/>
    <property type="project" value="UniProtKB-SubCell"/>
</dbReference>
<organism evidence="4 5">
    <name type="scientific">Sporolituus thermophilus DSM 23256</name>
    <dbReference type="NCBI Taxonomy" id="1123285"/>
    <lineage>
        <taxon>Bacteria</taxon>
        <taxon>Bacillati</taxon>
        <taxon>Bacillota</taxon>
        <taxon>Negativicutes</taxon>
        <taxon>Selenomonadales</taxon>
        <taxon>Sporomusaceae</taxon>
        <taxon>Sporolituus</taxon>
    </lineage>
</organism>
<dbReference type="SUPFAM" id="SSF143414">
    <property type="entry name" value="CcmK-like"/>
    <property type="match status" value="1"/>
</dbReference>
<dbReference type="PANTHER" id="PTHR40449">
    <property type="entry name" value="ETHANOLAMINE UTILIZATION PROTEIN EUTS"/>
    <property type="match status" value="1"/>
</dbReference>
<dbReference type="STRING" id="1123285.SAMN05660235_01991"/>
<comment type="subcellular location">
    <subcellularLocation>
        <location evidence="1">Bacterial microcompartment</location>
    </subcellularLocation>
</comment>
<keyword evidence="5" id="KW-1185">Reference proteome</keyword>
<evidence type="ECO:0000313" key="4">
    <source>
        <dbReference type="EMBL" id="SDF56242.1"/>
    </source>
</evidence>
<gene>
    <name evidence="4" type="ORF">SAMN05660235_01991</name>
</gene>
<dbReference type="AlphaFoldDB" id="A0A1G7M364"/>
<dbReference type="PIRSF" id="PIRSF012296">
    <property type="entry name" value="EutS_PduU"/>
    <property type="match status" value="1"/>
</dbReference>
<dbReference type="NCBIfam" id="NF012012">
    <property type="entry name" value="PRK15468.1"/>
    <property type="match status" value="1"/>
</dbReference>
<dbReference type="SMART" id="SM00877">
    <property type="entry name" value="BMC"/>
    <property type="match status" value="1"/>
</dbReference>
<evidence type="ECO:0000256" key="2">
    <source>
        <dbReference type="ARBA" id="ARBA00024446"/>
    </source>
</evidence>